<name>A0AAW2TDY6_9LAMI</name>
<comment type="caution">
    <text evidence="1">The sequence shown here is derived from an EMBL/GenBank/DDBJ whole genome shotgun (WGS) entry which is preliminary data.</text>
</comment>
<evidence type="ECO:0000313" key="1">
    <source>
        <dbReference type="EMBL" id="KAL0402517.1"/>
    </source>
</evidence>
<sequence>MADLPEKFLMAILGRRRSREGGRDDEVLIQWAGDLPNEATGKLASDIQTQFSTFVLEDKAVHKGDNSDRPAQV</sequence>
<reference evidence="1" key="2">
    <citation type="journal article" date="2024" name="Plant">
        <title>Genomic evolution and insights into agronomic trait innovations of Sesamum species.</title>
        <authorList>
            <person name="Miao H."/>
            <person name="Wang L."/>
            <person name="Qu L."/>
            <person name="Liu H."/>
            <person name="Sun Y."/>
            <person name="Le M."/>
            <person name="Wang Q."/>
            <person name="Wei S."/>
            <person name="Zheng Y."/>
            <person name="Lin W."/>
            <person name="Duan Y."/>
            <person name="Cao H."/>
            <person name="Xiong S."/>
            <person name="Wang X."/>
            <person name="Wei L."/>
            <person name="Li C."/>
            <person name="Ma Q."/>
            <person name="Ju M."/>
            <person name="Zhao R."/>
            <person name="Li G."/>
            <person name="Mu C."/>
            <person name="Tian Q."/>
            <person name="Mei H."/>
            <person name="Zhang T."/>
            <person name="Gao T."/>
            <person name="Zhang H."/>
        </authorList>
    </citation>
    <scope>NUCLEOTIDE SEQUENCE</scope>
    <source>
        <strain evidence="1">KEN1</strain>
    </source>
</reference>
<dbReference type="EMBL" id="JACGWN010000015">
    <property type="protein sequence ID" value="KAL0402517.1"/>
    <property type="molecule type" value="Genomic_DNA"/>
</dbReference>
<reference evidence="1" key="1">
    <citation type="submission" date="2020-06" db="EMBL/GenBank/DDBJ databases">
        <authorList>
            <person name="Li T."/>
            <person name="Hu X."/>
            <person name="Zhang T."/>
            <person name="Song X."/>
            <person name="Zhang H."/>
            <person name="Dai N."/>
            <person name="Sheng W."/>
            <person name="Hou X."/>
            <person name="Wei L."/>
        </authorList>
    </citation>
    <scope>NUCLEOTIDE SEQUENCE</scope>
    <source>
        <strain evidence="1">KEN1</strain>
        <tissue evidence="1">Leaf</tissue>
    </source>
</reference>
<protein>
    <submittedName>
        <fullName evidence="1">Uncharacterized protein</fullName>
    </submittedName>
</protein>
<dbReference type="AlphaFoldDB" id="A0AAW2TDY6"/>
<accession>A0AAW2TDY6</accession>
<proteinExistence type="predicted"/>
<gene>
    <name evidence="1" type="ORF">Slati_4281600</name>
</gene>
<organism evidence="1">
    <name type="scientific">Sesamum latifolium</name>
    <dbReference type="NCBI Taxonomy" id="2727402"/>
    <lineage>
        <taxon>Eukaryota</taxon>
        <taxon>Viridiplantae</taxon>
        <taxon>Streptophyta</taxon>
        <taxon>Embryophyta</taxon>
        <taxon>Tracheophyta</taxon>
        <taxon>Spermatophyta</taxon>
        <taxon>Magnoliopsida</taxon>
        <taxon>eudicotyledons</taxon>
        <taxon>Gunneridae</taxon>
        <taxon>Pentapetalae</taxon>
        <taxon>asterids</taxon>
        <taxon>lamiids</taxon>
        <taxon>Lamiales</taxon>
        <taxon>Pedaliaceae</taxon>
        <taxon>Sesamum</taxon>
    </lineage>
</organism>